<gene>
    <name evidence="1" type="ORF">LCGC14_0274150</name>
</gene>
<dbReference type="EMBL" id="LAZR01000153">
    <property type="protein sequence ID" value="KKN86003.1"/>
    <property type="molecule type" value="Genomic_DNA"/>
</dbReference>
<dbReference type="AlphaFoldDB" id="A0A0F9X3C6"/>
<name>A0A0F9X3C6_9ZZZZ</name>
<proteinExistence type="predicted"/>
<comment type="caution">
    <text evidence="1">The sequence shown here is derived from an EMBL/GenBank/DDBJ whole genome shotgun (WGS) entry which is preliminary data.</text>
</comment>
<accession>A0A0F9X3C6</accession>
<reference evidence="1" key="1">
    <citation type="journal article" date="2015" name="Nature">
        <title>Complex archaea that bridge the gap between prokaryotes and eukaryotes.</title>
        <authorList>
            <person name="Spang A."/>
            <person name="Saw J.H."/>
            <person name="Jorgensen S.L."/>
            <person name="Zaremba-Niedzwiedzka K."/>
            <person name="Martijn J."/>
            <person name="Lind A.E."/>
            <person name="van Eijk R."/>
            <person name="Schleper C."/>
            <person name="Guy L."/>
            <person name="Ettema T.J."/>
        </authorList>
    </citation>
    <scope>NUCLEOTIDE SEQUENCE</scope>
</reference>
<organism evidence="1">
    <name type="scientific">marine sediment metagenome</name>
    <dbReference type="NCBI Taxonomy" id="412755"/>
    <lineage>
        <taxon>unclassified sequences</taxon>
        <taxon>metagenomes</taxon>
        <taxon>ecological metagenomes</taxon>
    </lineage>
</organism>
<evidence type="ECO:0000313" key="1">
    <source>
        <dbReference type="EMBL" id="KKN86003.1"/>
    </source>
</evidence>
<sequence>MSELLDALHKAGDKVIDGKAPELIADLLVDGEALAEKHLTGDLEPLRGPALDAIEVLKDDKVVSAVASLTKAGFARVIGLFESGDKHGARRVYMATEATAQERIDFQNASGDAAVLLFDKRAREWEALVEAFTRIGKIALKALGAVVLGLIGVKL</sequence>
<protein>
    <submittedName>
        <fullName evidence="1">Uncharacterized protein</fullName>
    </submittedName>
</protein>